<dbReference type="InterPro" id="IPR020846">
    <property type="entry name" value="MFS_dom"/>
</dbReference>
<dbReference type="Pfam" id="PF07690">
    <property type="entry name" value="MFS_1"/>
    <property type="match status" value="1"/>
</dbReference>
<protein>
    <submittedName>
        <fullName evidence="7">MFS transporter</fullName>
    </submittedName>
</protein>
<dbReference type="Proteomes" id="UP001354931">
    <property type="component" value="Unassembled WGS sequence"/>
</dbReference>
<dbReference type="SUPFAM" id="SSF103473">
    <property type="entry name" value="MFS general substrate transporter"/>
    <property type="match status" value="1"/>
</dbReference>
<sequence>MVRESGSAPNSSRLRAARAGLMGVFFANGALFGTWASRVPDIKEQVGADTGVLGLTLLGIALGALLSKQLAGQLVTRVGTVPVTWAGAALACLLLIPPALVHGAPGLGVALVLFGAGMGLMDVGMNANGVELERLLKRPVMSSLHASFSAGGLAGALAGGLLAAHGVGPRTHFLLLAAALGALAAAAATRLITTSVAPAPKGNAPRAWIPVPRRLRLPLTLLAVTGLCAAAGEGAAADWSALYLHGELGRTTGFAALGYALFSVAMAVGRLAGDAMTARWGALRTVVCSAAPAGIVFGLALASNDALFALCGYTALGLGLSVVVPVVFSVAGGLGGEQFGPCLTYVSSINGTGMLMGPPLIGFVAEGTGLRAALGLVGVLAVLSAVLMYAFTEFQRRNSPQHAPAFTPRSTSTTS</sequence>
<dbReference type="CDD" id="cd17393">
    <property type="entry name" value="MFS_MosC_like"/>
    <property type="match status" value="1"/>
</dbReference>
<dbReference type="PANTHER" id="PTHR23514:SF13">
    <property type="entry name" value="INNER MEMBRANE PROTEIN YBJJ"/>
    <property type="match status" value="1"/>
</dbReference>
<evidence type="ECO:0000259" key="6">
    <source>
        <dbReference type="PROSITE" id="PS50850"/>
    </source>
</evidence>
<comment type="subcellular location">
    <subcellularLocation>
        <location evidence="1">Cell membrane</location>
        <topology evidence="1">Multi-pass membrane protein</topology>
    </subcellularLocation>
</comment>
<feature type="transmembrane region" description="Helical" evidence="5">
    <location>
        <begin position="21"/>
        <end position="40"/>
    </location>
</feature>
<feature type="transmembrane region" description="Helical" evidence="5">
    <location>
        <begin position="214"/>
        <end position="232"/>
    </location>
</feature>
<gene>
    <name evidence="7" type="ORF">OKJ99_22400</name>
</gene>
<feature type="transmembrane region" description="Helical" evidence="5">
    <location>
        <begin position="370"/>
        <end position="391"/>
    </location>
</feature>
<evidence type="ECO:0000313" key="8">
    <source>
        <dbReference type="Proteomes" id="UP001354931"/>
    </source>
</evidence>
<keyword evidence="2 5" id="KW-0812">Transmembrane</keyword>
<dbReference type="InterPro" id="IPR011701">
    <property type="entry name" value="MFS"/>
</dbReference>
<name>A0ABU6F8T6_9ACTN</name>
<evidence type="ECO:0000256" key="5">
    <source>
        <dbReference type="SAM" id="Phobius"/>
    </source>
</evidence>
<feature type="transmembrane region" description="Helical" evidence="5">
    <location>
        <begin position="252"/>
        <end position="269"/>
    </location>
</feature>
<reference evidence="7 8" key="1">
    <citation type="submission" date="2022-10" db="EMBL/GenBank/DDBJ databases">
        <authorList>
            <person name="Xie J."/>
            <person name="Shen N."/>
        </authorList>
    </citation>
    <scope>NUCLEOTIDE SEQUENCE [LARGE SCALE GENOMIC DNA]</scope>
    <source>
        <strain evidence="7 8">YIM65594</strain>
    </source>
</reference>
<dbReference type="PROSITE" id="PS50850">
    <property type="entry name" value="MFS"/>
    <property type="match status" value="1"/>
</dbReference>
<evidence type="ECO:0000256" key="1">
    <source>
        <dbReference type="ARBA" id="ARBA00004651"/>
    </source>
</evidence>
<dbReference type="InterPro" id="IPR036259">
    <property type="entry name" value="MFS_trans_sf"/>
</dbReference>
<evidence type="ECO:0000256" key="2">
    <source>
        <dbReference type="ARBA" id="ARBA00022692"/>
    </source>
</evidence>
<dbReference type="InterPro" id="IPR051788">
    <property type="entry name" value="MFS_Transporter"/>
</dbReference>
<feature type="transmembrane region" description="Helical" evidence="5">
    <location>
        <begin position="173"/>
        <end position="193"/>
    </location>
</feature>
<feature type="transmembrane region" description="Helical" evidence="5">
    <location>
        <begin position="46"/>
        <end position="66"/>
    </location>
</feature>
<organism evidence="7 8">
    <name type="scientific">Streptomyces endophyticus</name>
    <dbReference type="NCBI Taxonomy" id="714166"/>
    <lineage>
        <taxon>Bacteria</taxon>
        <taxon>Bacillati</taxon>
        <taxon>Actinomycetota</taxon>
        <taxon>Actinomycetes</taxon>
        <taxon>Kitasatosporales</taxon>
        <taxon>Streptomycetaceae</taxon>
        <taxon>Streptomyces</taxon>
    </lineage>
</organism>
<feature type="domain" description="Major facilitator superfamily (MFS) profile" evidence="6">
    <location>
        <begin position="174"/>
        <end position="415"/>
    </location>
</feature>
<feature type="transmembrane region" description="Helical" evidence="5">
    <location>
        <begin position="307"/>
        <end position="331"/>
    </location>
</feature>
<comment type="caution">
    <text evidence="7">The sequence shown here is derived from an EMBL/GenBank/DDBJ whole genome shotgun (WGS) entry which is preliminary data.</text>
</comment>
<feature type="transmembrane region" description="Helical" evidence="5">
    <location>
        <begin position="146"/>
        <end position="167"/>
    </location>
</feature>
<dbReference type="Gene3D" id="1.20.1250.20">
    <property type="entry name" value="MFS general substrate transporter like domains"/>
    <property type="match status" value="2"/>
</dbReference>
<keyword evidence="8" id="KW-1185">Reference proteome</keyword>
<feature type="transmembrane region" description="Helical" evidence="5">
    <location>
        <begin position="78"/>
        <end position="100"/>
    </location>
</feature>
<dbReference type="PANTHER" id="PTHR23514">
    <property type="entry name" value="BYPASS OF STOP CODON PROTEIN 6"/>
    <property type="match status" value="1"/>
</dbReference>
<feature type="transmembrane region" description="Helical" evidence="5">
    <location>
        <begin position="281"/>
        <end position="301"/>
    </location>
</feature>
<dbReference type="EMBL" id="JAOZYC010000130">
    <property type="protein sequence ID" value="MEB8340249.1"/>
    <property type="molecule type" value="Genomic_DNA"/>
</dbReference>
<evidence type="ECO:0000256" key="4">
    <source>
        <dbReference type="ARBA" id="ARBA00023136"/>
    </source>
</evidence>
<feature type="transmembrane region" description="Helical" evidence="5">
    <location>
        <begin position="343"/>
        <end position="364"/>
    </location>
</feature>
<accession>A0ABU6F8T6</accession>
<evidence type="ECO:0000256" key="3">
    <source>
        <dbReference type="ARBA" id="ARBA00022989"/>
    </source>
</evidence>
<feature type="transmembrane region" description="Helical" evidence="5">
    <location>
        <begin position="106"/>
        <end position="125"/>
    </location>
</feature>
<proteinExistence type="predicted"/>
<keyword evidence="4 5" id="KW-0472">Membrane</keyword>
<evidence type="ECO:0000313" key="7">
    <source>
        <dbReference type="EMBL" id="MEB8340249.1"/>
    </source>
</evidence>
<keyword evidence="3 5" id="KW-1133">Transmembrane helix</keyword>